<accession>A0A4U1CIU6</accession>
<dbReference type="Proteomes" id="UP000307244">
    <property type="component" value="Unassembled WGS sequence"/>
</dbReference>
<protein>
    <recommendedName>
        <fullName evidence="3">Tetratricopeptide repeat protein</fullName>
    </recommendedName>
</protein>
<organism evidence="1 2">
    <name type="scientific">Pedobacter frigoris</name>
    <dbReference type="NCBI Taxonomy" id="2571272"/>
    <lineage>
        <taxon>Bacteria</taxon>
        <taxon>Pseudomonadati</taxon>
        <taxon>Bacteroidota</taxon>
        <taxon>Sphingobacteriia</taxon>
        <taxon>Sphingobacteriales</taxon>
        <taxon>Sphingobacteriaceae</taxon>
        <taxon>Pedobacter</taxon>
    </lineage>
</organism>
<dbReference type="AlphaFoldDB" id="A0A4U1CIU6"/>
<name>A0A4U1CIU6_9SPHI</name>
<dbReference type="RefSeq" id="WP_136835587.1">
    <property type="nucleotide sequence ID" value="NZ_SWBQ01000002.1"/>
</dbReference>
<comment type="caution">
    <text evidence="1">The sequence shown here is derived from an EMBL/GenBank/DDBJ whole genome shotgun (WGS) entry which is preliminary data.</text>
</comment>
<gene>
    <name evidence="1" type="ORF">FA047_08740</name>
</gene>
<dbReference type="InterPro" id="IPR011990">
    <property type="entry name" value="TPR-like_helical_dom_sf"/>
</dbReference>
<evidence type="ECO:0008006" key="3">
    <source>
        <dbReference type="Google" id="ProtNLM"/>
    </source>
</evidence>
<dbReference type="EMBL" id="SWBQ01000002">
    <property type="protein sequence ID" value="TKC07333.1"/>
    <property type="molecule type" value="Genomic_DNA"/>
</dbReference>
<dbReference type="SUPFAM" id="SSF48452">
    <property type="entry name" value="TPR-like"/>
    <property type="match status" value="1"/>
</dbReference>
<evidence type="ECO:0000313" key="1">
    <source>
        <dbReference type="EMBL" id="TKC07333.1"/>
    </source>
</evidence>
<sequence>MSTIFKKLWLERLFTFFCCLLLTDTACGQTALSKNYPELNLDLTAPKNYSLLNGDELSNFLESKIRRPFVVDVFRKNGTDSYITVTETLNNRSLGSIYPDQTDYYTRGNNTLLTLRGLPLDTVNNVISVPKKYTIRINADKALIRLATDSLLRSRGKDTVRYNGKLYSHLYVTIVKNDLGAIWLTYNYEVGKLEQAIKEVYDTWGLVTFRPDNQMKRDKTDSTTVYFGKFKHLNTPEILKKDALALEKLFQKDPYRLEDKIMYANMQLALRNYAESIKTATAAINLYIQLKKSPEQPIKNEKNTNRQISSFYYIRGVALEGLADKVNARISYQKAKEMGYQLHPEAIKLIDQNN</sequence>
<evidence type="ECO:0000313" key="2">
    <source>
        <dbReference type="Proteomes" id="UP000307244"/>
    </source>
</evidence>
<keyword evidence="2" id="KW-1185">Reference proteome</keyword>
<proteinExistence type="predicted"/>
<dbReference type="OrthoDB" id="800012at2"/>
<reference evidence="1 2" key="1">
    <citation type="submission" date="2019-04" db="EMBL/GenBank/DDBJ databases">
        <title>Pedobacter sp. RP-3-15 sp. nov., isolated from Arctic soil.</title>
        <authorList>
            <person name="Dahal R.H."/>
            <person name="Kim D.-U."/>
        </authorList>
    </citation>
    <scope>NUCLEOTIDE SEQUENCE [LARGE SCALE GENOMIC DNA]</scope>
    <source>
        <strain evidence="1 2">RP-3-15</strain>
    </source>
</reference>